<dbReference type="EMBL" id="QUNO01000012">
    <property type="protein sequence ID" value="REH40952.1"/>
    <property type="molecule type" value="Genomic_DNA"/>
</dbReference>
<keyword evidence="4" id="KW-1185">Reference proteome</keyword>
<reference evidence="3 4" key="1">
    <citation type="submission" date="2018-08" db="EMBL/GenBank/DDBJ databases">
        <title>Genomic Encyclopedia of Archaeal and Bacterial Type Strains, Phase II (KMG-II): from individual species to whole genera.</title>
        <authorList>
            <person name="Goeker M."/>
        </authorList>
    </citation>
    <scope>NUCLEOTIDE SEQUENCE [LARGE SCALE GENOMIC DNA]</scope>
    <source>
        <strain evidence="3 4">DSM 45791</strain>
    </source>
</reference>
<evidence type="ECO:0000313" key="3">
    <source>
        <dbReference type="EMBL" id="REH40952.1"/>
    </source>
</evidence>
<feature type="domain" description="YCII-related" evidence="2">
    <location>
        <begin position="1"/>
        <end position="112"/>
    </location>
</feature>
<dbReference type="Gene3D" id="3.30.70.1060">
    <property type="entry name" value="Dimeric alpha+beta barrel"/>
    <property type="match status" value="1"/>
</dbReference>
<accession>A0A3E0HAC9</accession>
<dbReference type="Proteomes" id="UP000256269">
    <property type="component" value="Unassembled WGS sequence"/>
</dbReference>
<dbReference type="Pfam" id="PF03795">
    <property type="entry name" value="YCII"/>
    <property type="match status" value="1"/>
</dbReference>
<dbReference type="InterPro" id="IPR005545">
    <property type="entry name" value="YCII"/>
</dbReference>
<proteinExistence type="inferred from homology"/>
<organism evidence="3 4">
    <name type="scientific">Kutzneria buriramensis</name>
    <dbReference type="NCBI Taxonomy" id="1045776"/>
    <lineage>
        <taxon>Bacteria</taxon>
        <taxon>Bacillati</taxon>
        <taxon>Actinomycetota</taxon>
        <taxon>Actinomycetes</taxon>
        <taxon>Pseudonocardiales</taxon>
        <taxon>Pseudonocardiaceae</taxon>
        <taxon>Kutzneria</taxon>
    </lineage>
</organism>
<name>A0A3E0HAC9_9PSEU</name>
<dbReference type="PANTHER" id="PTHR35174:SF4">
    <property type="entry name" value="BLL7163 PROTEIN"/>
    <property type="match status" value="1"/>
</dbReference>
<dbReference type="AlphaFoldDB" id="A0A3E0HAC9"/>
<dbReference type="SUPFAM" id="SSF54909">
    <property type="entry name" value="Dimeric alpha+beta barrel"/>
    <property type="match status" value="1"/>
</dbReference>
<dbReference type="RefSeq" id="WP_116178155.1">
    <property type="nucleotide sequence ID" value="NZ_CP144375.1"/>
</dbReference>
<dbReference type="PANTHER" id="PTHR35174">
    <property type="entry name" value="BLL7171 PROTEIN-RELATED"/>
    <property type="match status" value="1"/>
</dbReference>
<gene>
    <name evidence="3" type="ORF">BCF44_11233</name>
</gene>
<evidence type="ECO:0000256" key="1">
    <source>
        <dbReference type="ARBA" id="ARBA00007689"/>
    </source>
</evidence>
<protein>
    <recommendedName>
        <fullName evidence="2">YCII-related domain-containing protein</fullName>
    </recommendedName>
</protein>
<comment type="caution">
    <text evidence="3">The sequence shown here is derived from an EMBL/GenBank/DDBJ whole genome shotgun (WGS) entry which is preliminary data.</text>
</comment>
<evidence type="ECO:0000259" key="2">
    <source>
        <dbReference type="Pfam" id="PF03795"/>
    </source>
</evidence>
<sequence>MRFMVIVKASEASEAGVLPTPEEFETMGAFNEQLVDAGVLLAADGLTASSHGARIYFDGDQKTVVDGPFTESKELIAGYWLVEMKSLEECVEWFKRCPNPARGVQTNIEIRRVFEAEDFGENFTPERQAAVEELRARAAAQHN</sequence>
<dbReference type="InterPro" id="IPR011008">
    <property type="entry name" value="Dimeric_a/b-barrel"/>
</dbReference>
<dbReference type="OrthoDB" id="668782at2"/>
<comment type="similarity">
    <text evidence="1">Belongs to the YciI family.</text>
</comment>
<evidence type="ECO:0000313" key="4">
    <source>
        <dbReference type="Proteomes" id="UP000256269"/>
    </source>
</evidence>